<dbReference type="GO" id="GO:0006406">
    <property type="term" value="P:mRNA export from nucleus"/>
    <property type="evidence" value="ECO:0007669"/>
    <property type="project" value="TreeGrafter"/>
</dbReference>
<keyword evidence="2" id="KW-0813">Transport</keyword>
<sequence length="907" mass="100294">MPRVVDYAPAWLSRPSPGATFFSSSNSNKYAERDTESYFGPIKILARRGTEVFAVVDNQIRWANLSLLKDQWQERVRQKRKETGFGSTDGGSSFSGSIRIPKNGGLNGKGAVTDTGDDGTSFADSSSHYRVLTAPIYGQIRQLVISPNGAFLAILTAHTIHVAILPDSSHLSGPDFSPLRLRTYQLGPATHVIPESPVICALWHPLGVYDSYGGCIITVTADSAVRVWEVDRRDHWSFDRPALAIDLKKLVDGTSSEEDFAPSGFGQNKGFSADIFDMEAASACFGGHGYDDENAWAPMTLWISMRQGDVYALCPLLPSKWRSPSLAIPCLTASIVHKLAAAQEDMSKDDDERKAVEQQYTWLQDIDSQDPISLADESGFSEIRSRPTKPSPIPRLQGPFQFSIEEEPDDLDITDIFVIAAKSETEDLLAGEDDGDLLGENKQEGISGTIICLATEKGMVHIALEMDGIEGQWLPRKGQGTFTMPVSEASELLLLESLETVREKYYQANSWPTFAGDAVSRYNFFVTTANSVTFISLSSWAQRIEPELQSEDTTGSSFRINIICDGVIAEREQLIQLPESRDDSHEHLTNSSVMYDFDLGYMLLTYAPSQVSALVLESAATGDLESAQDLIPVEPDINIHQAYMGIPQRAPYQVPSVLYSITPLETFINDHVPHGRRHALKDPIRLSPSTLDVITSAHRILSAYTHALEKAASDLFRRCERLQGEMRDQLCQLVDIAERINDVSRGTVRRVQRPDIAGREEALDSRMAAVQSKQKELILRYNSLRSKLLRAGGRPISDKEKGWIREVDTLTESLGGADGDERTELLERLKTAKSLAKELVSESKRSSDNSNEATPTRIDARSSPLHVPPRLQKAKVADAMNMVEREAAVIDAITSRLERLSTSMPEL</sequence>
<reference evidence="10" key="1">
    <citation type="journal article" date="2010" name="Genome Res.">
        <title>Population genomic sequencing of Coccidioides fungi reveals recent hybridization and transposon control.</title>
        <authorList>
            <person name="Neafsey D.E."/>
            <person name="Barker B.M."/>
            <person name="Sharpton T.J."/>
            <person name="Stajich J.E."/>
            <person name="Park D.J."/>
            <person name="Whiston E."/>
            <person name="Hung C.-Y."/>
            <person name="McMahan C."/>
            <person name="White J."/>
            <person name="Sykes S."/>
            <person name="Heiman D."/>
            <person name="Young S."/>
            <person name="Zeng Q."/>
            <person name="Abouelleil A."/>
            <person name="Aftuck L."/>
            <person name="Bessette D."/>
            <person name="Brown A."/>
            <person name="FitzGerald M."/>
            <person name="Lui A."/>
            <person name="Macdonald J.P."/>
            <person name="Priest M."/>
            <person name="Orbach M.J."/>
            <person name="Galgiani J.N."/>
            <person name="Kirkland T.N."/>
            <person name="Cole G.T."/>
            <person name="Birren B.W."/>
            <person name="Henn M.R."/>
            <person name="Taylor J.W."/>
            <person name="Rounsley S.D."/>
        </authorList>
    </citation>
    <scope>NUCLEOTIDE SEQUENCE [LARGE SCALE GENOMIC DNA]</scope>
    <source>
        <strain evidence="10">RMSCC 2394</strain>
    </source>
</reference>
<evidence type="ECO:0000256" key="2">
    <source>
        <dbReference type="ARBA" id="ARBA00022448"/>
    </source>
</evidence>
<organism evidence="9 10">
    <name type="scientific">Coccidioides immitis RMSCC 2394</name>
    <dbReference type="NCBI Taxonomy" id="404692"/>
    <lineage>
        <taxon>Eukaryota</taxon>
        <taxon>Fungi</taxon>
        <taxon>Dikarya</taxon>
        <taxon>Ascomycota</taxon>
        <taxon>Pezizomycotina</taxon>
        <taxon>Eurotiomycetes</taxon>
        <taxon>Eurotiomycetidae</taxon>
        <taxon>Onygenales</taxon>
        <taxon>Onygenaceae</taxon>
        <taxon>Coccidioides</taxon>
    </lineage>
</organism>
<evidence type="ECO:0000256" key="4">
    <source>
        <dbReference type="ARBA" id="ARBA00022927"/>
    </source>
</evidence>
<evidence type="ECO:0000313" key="10">
    <source>
        <dbReference type="Proteomes" id="UP000054565"/>
    </source>
</evidence>
<dbReference type="GO" id="GO:0000056">
    <property type="term" value="P:ribosomal small subunit export from nucleus"/>
    <property type="evidence" value="ECO:0007669"/>
    <property type="project" value="InterPro"/>
</dbReference>
<dbReference type="AlphaFoldDB" id="A0A0J6XZB1"/>
<keyword evidence="6" id="KW-0906">Nuclear pore complex</keyword>
<feature type="region of interest" description="Disordered" evidence="8">
    <location>
        <begin position="838"/>
        <end position="866"/>
    </location>
</feature>
<evidence type="ECO:0000256" key="1">
    <source>
        <dbReference type="ARBA" id="ARBA00004567"/>
    </source>
</evidence>
<protein>
    <recommendedName>
        <fullName evidence="11">Nucleoporin Nup82</fullName>
    </recommendedName>
</protein>
<dbReference type="GO" id="GO:0006606">
    <property type="term" value="P:protein import into nucleus"/>
    <property type="evidence" value="ECO:0007669"/>
    <property type="project" value="TreeGrafter"/>
</dbReference>
<evidence type="ECO:0008006" key="11">
    <source>
        <dbReference type="Google" id="ProtNLM"/>
    </source>
</evidence>
<keyword evidence="5" id="KW-0811">Translocation</keyword>
<evidence type="ECO:0000256" key="8">
    <source>
        <dbReference type="SAM" id="MobiDB-lite"/>
    </source>
</evidence>
<feature type="compositionally biased region" description="Basic and acidic residues" evidence="8">
    <location>
        <begin position="838"/>
        <end position="847"/>
    </location>
</feature>
<gene>
    <name evidence="9" type="ORF">CIRG_00872</name>
</gene>
<feature type="region of interest" description="Disordered" evidence="8">
    <location>
        <begin position="79"/>
        <end position="119"/>
    </location>
</feature>
<dbReference type="EMBL" id="DS028093">
    <property type="protein sequence ID" value="KMP00730.1"/>
    <property type="molecule type" value="Genomic_DNA"/>
</dbReference>
<dbReference type="SUPFAM" id="SSF117289">
    <property type="entry name" value="Nucleoporin domain"/>
    <property type="match status" value="1"/>
</dbReference>
<evidence type="ECO:0000313" key="9">
    <source>
        <dbReference type="EMBL" id="KMP00730.1"/>
    </source>
</evidence>
<evidence type="ECO:0000256" key="7">
    <source>
        <dbReference type="ARBA" id="ARBA00023242"/>
    </source>
</evidence>
<keyword evidence="3" id="KW-0509">mRNA transport</keyword>
<dbReference type="InterPro" id="IPR037700">
    <property type="entry name" value="NUP88/NUP82"/>
</dbReference>
<dbReference type="PANTHER" id="PTHR13257">
    <property type="entry name" value="NUCLEOPORIN NUP84-RELATED"/>
    <property type="match status" value="1"/>
</dbReference>
<evidence type="ECO:0000256" key="5">
    <source>
        <dbReference type="ARBA" id="ARBA00023010"/>
    </source>
</evidence>
<feature type="compositionally biased region" description="Low complexity" evidence="8">
    <location>
        <begin position="84"/>
        <end position="97"/>
    </location>
</feature>
<name>A0A0J6XZB1_COCIT</name>
<dbReference type="GO" id="GO:0005643">
    <property type="term" value="C:nuclear pore"/>
    <property type="evidence" value="ECO:0007669"/>
    <property type="project" value="UniProtKB-SubCell"/>
</dbReference>
<dbReference type="GO" id="GO:0000055">
    <property type="term" value="P:ribosomal large subunit export from nucleus"/>
    <property type="evidence" value="ECO:0007669"/>
    <property type="project" value="InterPro"/>
</dbReference>
<keyword evidence="4" id="KW-0653">Protein transport</keyword>
<evidence type="ECO:0000256" key="3">
    <source>
        <dbReference type="ARBA" id="ARBA00022816"/>
    </source>
</evidence>
<comment type="subcellular location">
    <subcellularLocation>
        <location evidence="1">Nucleus</location>
        <location evidence="1">Nuclear pore complex</location>
    </subcellularLocation>
</comment>
<dbReference type="GO" id="GO:0017056">
    <property type="term" value="F:structural constituent of nuclear pore"/>
    <property type="evidence" value="ECO:0007669"/>
    <property type="project" value="InterPro"/>
</dbReference>
<dbReference type="STRING" id="404692.A0A0J6XZB1"/>
<dbReference type="PANTHER" id="PTHR13257:SF0">
    <property type="entry name" value="NUCLEAR PORE COMPLEX PROTEIN NUP88"/>
    <property type="match status" value="1"/>
</dbReference>
<keyword evidence="7" id="KW-0539">Nucleus</keyword>
<dbReference type="Proteomes" id="UP000054565">
    <property type="component" value="Unassembled WGS sequence"/>
</dbReference>
<evidence type="ECO:0000256" key="6">
    <source>
        <dbReference type="ARBA" id="ARBA00023132"/>
    </source>
</evidence>
<proteinExistence type="predicted"/>
<dbReference type="OrthoDB" id="341482at2759"/>
<accession>A0A0J6XZB1</accession>